<comment type="pathway">
    <text evidence="1">Amino-acid biosynthesis; L-asparagine biosynthesis; L-asparagine from L-aspartate (L-Gln route): step 1/1.</text>
</comment>
<reference evidence="6 7" key="1">
    <citation type="submission" date="2019-03" db="EMBL/GenBank/DDBJ databases">
        <title>Genomic Encyclopedia of Type Strains, Phase IV (KMG-IV): sequencing the most valuable type-strain genomes for metagenomic binning, comparative biology and taxonomic classification.</title>
        <authorList>
            <person name="Goeker M."/>
        </authorList>
    </citation>
    <scope>NUCLEOTIDE SEQUENCE [LARGE SCALE GENOMIC DNA]</scope>
    <source>
        <strain evidence="6 7">DSM 19377</strain>
    </source>
</reference>
<dbReference type="GO" id="GO:0006529">
    <property type="term" value="P:asparagine biosynthetic process"/>
    <property type="evidence" value="ECO:0007669"/>
    <property type="project" value="UniProtKB-KW"/>
</dbReference>
<dbReference type="PANTHER" id="PTHR43284:SF1">
    <property type="entry name" value="ASPARAGINE SYNTHETASE"/>
    <property type="match status" value="1"/>
</dbReference>
<dbReference type="PROSITE" id="PS51278">
    <property type="entry name" value="GATASE_TYPE_2"/>
    <property type="match status" value="1"/>
</dbReference>
<evidence type="ECO:0000256" key="2">
    <source>
        <dbReference type="ARBA" id="ARBA00012737"/>
    </source>
</evidence>
<dbReference type="AlphaFoldDB" id="A0A4R2P7P8"/>
<dbReference type="EC" id="6.3.5.4" evidence="2"/>
<dbReference type="SUPFAM" id="SSF56235">
    <property type="entry name" value="N-terminal nucleophile aminohydrolases (Ntn hydrolases)"/>
    <property type="match status" value="1"/>
</dbReference>
<dbReference type="InterPro" id="IPR017932">
    <property type="entry name" value="GATase_2_dom"/>
</dbReference>
<feature type="domain" description="Glutamine amidotransferase type-2" evidence="5">
    <location>
        <begin position="1"/>
        <end position="199"/>
    </location>
</feature>
<keyword evidence="3" id="KW-0028">Amino-acid biosynthesis</keyword>
<gene>
    <name evidence="6" type="ORF">EV207_107105</name>
</gene>
<dbReference type="PANTHER" id="PTHR43284">
    <property type="entry name" value="ASPARAGINE SYNTHETASE (GLUTAMINE-HYDROLYZING)"/>
    <property type="match status" value="1"/>
</dbReference>
<evidence type="ECO:0000259" key="5">
    <source>
        <dbReference type="PROSITE" id="PS51278"/>
    </source>
</evidence>
<dbReference type="Gene3D" id="3.40.50.620">
    <property type="entry name" value="HUPs"/>
    <property type="match status" value="1"/>
</dbReference>
<evidence type="ECO:0000313" key="7">
    <source>
        <dbReference type="Proteomes" id="UP000295416"/>
    </source>
</evidence>
<evidence type="ECO:0000256" key="4">
    <source>
        <dbReference type="ARBA" id="ARBA00048741"/>
    </source>
</evidence>
<evidence type="ECO:0000256" key="3">
    <source>
        <dbReference type="ARBA" id="ARBA00022888"/>
    </source>
</evidence>
<comment type="catalytic activity">
    <reaction evidence="4">
        <text>L-aspartate + L-glutamine + ATP + H2O = L-asparagine + L-glutamate + AMP + diphosphate + H(+)</text>
        <dbReference type="Rhea" id="RHEA:12228"/>
        <dbReference type="ChEBI" id="CHEBI:15377"/>
        <dbReference type="ChEBI" id="CHEBI:15378"/>
        <dbReference type="ChEBI" id="CHEBI:29985"/>
        <dbReference type="ChEBI" id="CHEBI:29991"/>
        <dbReference type="ChEBI" id="CHEBI:30616"/>
        <dbReference type="ChEBI" id="CHEBI:33019"/>
        <dbReference type="ChEBI" id="CHEBI:58048"/>
        <dbReference type="ChEBI" id="CHEBI:58359"/>
        <dbReference type="ChEBI" id="CHEBI:456215"/>
        <dbReference type="EC" id="6.3.5.4"/>
    </reaction>
</comment>
<organism evidence="6 7">
    <name type="scientific">Scopulibacillus darangshiensis</name>
    <dbReference type="NCBI Taxonomy" id="442528"/>
    <lineage>
        <taxon>Bacteria</taxon>
        <taxon>Bacillati</taxon>
        <taxon>Bacillota</taxon>
        <taxon>Bacilli</taxon>
        <taxon>Bacillales</taxon>
        <taxon>Sporolactobacillaceae</taxon>
        <taxon>Scopulibacillus</taxon>
    </lineage>
</organism>
<dbReference type="GO" id="GO:0004066">
    <property type="term" value="F:asparagine synthase (glutamine-hydrolyzing) activity"/>
    <property type="evidence" value="ECO:0007669"/>
    <property type="project" value="UniProtKB-EC"/>
</dbReference>
<evidence type="ECO:0000313" key="6">
    <source>
        <dbReference type="EMBL" id="TCP30011.1"/>
    </source>
</evidence>
<evidence type="ECO:0000256" key="1">
    <source>
        <dbReference type="ARBA" id="ARBA00005187"/>
    </source>
</evidence>
<name>A0A4R2P7P8_9BACL</name>
<dbReference type="SUPFAM" id="SSF52402">
    <property type="entry name" value="Adenine nucleotide alpha hydrolases-like"/>
    <property type="match status" value="1"/>
</dbReference>
<dbReference type="Pfam" id="PF00733">
    <property type="entry name" value="Asn_synthase"/>
    <property type="match status" value="1"/>
</dbReference>
<dbReference type="InterPro" id="IPR014729">
    <property type="entry name" value="Rossmann-like_a/b/a_fold"/>
</dbReference>
<proteinExistence type="predicted"/>
<dbReference type="InterPro" id="IPR029055">
    <property type="entry name" value="Ntn_hydrolases_N"/>
</dbReference>
<accession>A0A4R2P7P8</accession>
<comment type="caution">
    <text evidence="6">The sequence shown here is derived from an EMBL/GenBank/DDBJ whole genome shotgun (WGS) entry which is preliminary data.</text>
</comment>
<dbReference type="Proteomes" id="UP000295416">
    <property type="component" value="Unassembled WGS sequence"/>
</dbReference>
<dbReference type="Gene3D" id="3.60.20.10">
    <property type="entry name" value="Glutamine Phosphoribosylpyrophosphate, subunit 1, domain 1"/>
    <property type="match status" value="1"/>
</dbReference>
<dbReference type="InterPro" id="IPR051786">
    <property type="entry name" value="ASN_synthetase/amidase"/>
</dbReference>
<keyword evidence="3" id="KW-0061">Asparagine biosynthesis</keyword>
<sequence>MSKIAGIYGLPTERATNLLRKMLDQNNELYEFNFTEKSIAMGMNCCKKVERQFCVNGKLLLLMFEGFIANRGELIKSFNLNNQSVTDEELIVIAYLRHNESFIKYIFGNFSITLYDHHSNIIILARDRVGMRSLFYRYKDGVLTWASNINQILKVNNDSKINNNFLKEFLVSLPEANHETAYNDIYRVEAGQIVILKNSTLSKRFYYTFDFKIIEYSKESEYIEHFLELLSRSVNASISSDEKIGFSLSGGLDSSSIYTIAEDLLNKGKVAKKNFVPAFLHLNDRYGNEKNYIEMIQEKYGRKIIVIQADDNWFFKDSIEFTKNLDEPYPLFNVSFASAIPQYLKEKNINVVLSGAKGDELFFGNLNYLSRLFLKGRFINYSKDLKEWNRKENVPFFKLIYKHSLKPIVSNSYKKSRQPNWIKLDSNRKLLDIENMKFNYEDIINYYTFIIKRAGHEWSNQYLYFKNNIDYRAPFSDIKLMEYMAGLPINLKIRSGYRKYLLQQSMKNILPEELRKRVDKGAHTNLFVKGFKNEWINIQPYIKFEVLGDLGWIEPRLLKIQLDKYYLGSFDNFIEFPSIMRALALEIWLKGKLI</sequence>
<dbReference type="EMBL" id="SLXK01000007">
    <property type="protein sequence ID" value="TCP30011.1"/>
    <property type="molecule type" value="Genomic_DNA"/>
</dbReference>
<protein>
    <recommendedName>
        <fullName evidence="2">asparagine synthase (glutamine-hydrolyzing)</fullName>
        <ecNumber evidence="2">6.3.5.4</ecNumber>
    </recommendedName>
</protein>
<dbReference type="InterPro" id="IPR001962">
    <property type="entry name" value="Asn_synthase"/>
</dbReference>
<keyword evidence="7" id="KW-1185">Reference proteome</keyword>
<dbReference type="Pfam" id="PF13537">
    <property type="entry name" value="GATase_7"/>
    <property type="match status" value="1"/>
</dbReference>